<reference evidence="1" key="1">
    <citation type="submission" date="2024-06" db="EMBL/GenBank/DDBJ databases">
        <title>The genome sequences of Kitasatospora sp. strain HUAS MG31.</title>
        <authorList>
            <person name="Mo P."/>
        </authorList>
    </citation>
    <scope>NUCLEOTIDE SEQUENCE</scope>
    <source>
        <strain evidence="1">HUAS MG31</strain>
    </source>
</reference>
<evidence type="ECO:0000313" key="1">
    <source>
        <dbReference type="EMBL" id="XCM78091.1"/>
    </source>
</evidence>
<dbReference type="EMBL" id="CP159872">
    <property type="protein sequence ID" value="XCM78091.1"/>
    <property type="molecule type" value="Genomic_DNA"/>
</dbReference>
<protein>
    <recommendedName>
        <fullName evidence="2">Fe-S cluster biogenesis protein NfuA</fullName>
    </recommendedName>
</protein>
<proteinExistence type="predicted"/>
<sequence>MSAEQTGVRLQAVLDRLAGEDETSARAAEELVRELMAFYGEGLARIVELLPARALEPLLADPAAAGLLALHDLHPEPVGVRIDRALAAVPAYPAEVLGFEPATGRLRLRRALGGGSCGCGGGEQAAREAIEDSLGCFAPEVSEVELAKAPALLQIGVRPAVAEVR</sequence>
<evidence type="ECO:0008006" key="2">
    <source>
        <dbReference type="Google" id="ProtNLM"/>
    </source>
</evidence>
<dbReference type="RefSeq" id="WP_354637834.1">
    <property type="nucleotide sequence ID" value="NZ_CP159872.1"/>
</dbReference>
<name>A0AAU8JSM7_9ACTN</name>
<dbReference type="AlphaFoldDB" id="A0AAU8JSM7"/>
<dbReference type="KEGG" id="kcm:ABWK59_03635"/>
<gene>
    <name evidence="1" type="ORF">ABWK59_03635</name>
</gene>
<accession>A0AAU8JSM7</accession>
<organism evidence="1">
    <name type="scientific">Kitasatospora camelliae</name>
    <dbReference type="NCBI Taxonomy" id="3156397"/>
    <lineage>
        <taxon>Bacteria</taxon>
        <taxon>Bacillati</taxon>
        <taxon>Actinomycetota</taxon>
        <taxon>Actinomycetes</taxon>
        <taxon>Kitasatosporales</taxon>
        <taxon>Streptomycetaceae</taxon>
        <taxon>Kitasatospora</taxon>
    </lineage>
</organism>